<dbReference type="GeneID" id="24100898"/>
<reference evidence="2 3" key="1">
    <citation type="journal article" date="2012" name="Appl. Environ. Microbiol.">
        <title>Short-read sequencing for genomic analysis of the brown rot fungus Fibroporia radiculosa.</title>
        <authorList>
            <person name="Tang J.D."/>
            <person name="Perkins A.D."/>
            <person name="Sonstegard T.S."/>
            <person name="Schroeder S.G."/>
            <person name="Burgess S.C."/>
            <person name="Diehl S.V."/>
        </authorList>
    </citation>
    <scope>NUCLEOTIDE SEQUENCE [LARGE SCALE GENOMIC DNA]</scope>
    <source>
        <strain evidence="2 3">TFFH 294</strain>
    </source>
</reference>
<dbReference type="InParanoid" id="J4I2E3"/>
<evidence type="ECO:0000313" key="2">
    <source>
        <dbReference type="EMBL" id="CCM05987.1"/>
    </source>
</evidence>
<dbReference type="HOGENOM" id="CLU_1906776_0_0_1"/>
<evidence type="ECO:0000313" key="3">
    <source>
        <dbReference type="Proteomes" id="UP000006352"/>
    </source>
</evidence>
<name>J4I2E3_9APHY</name>
<dbReference type="Proteomes" id="UP000006352">
    <property type="component" value="Unassembled WGS sequence"/>
</dbReference>
<dbReference type="AlphaFoldDB" id="J4I2E3"/>
<feature type="region of interest" description="Disordered" evidence="1">
    <location>
        <begin position="51"/>
        <end position="106"/>
    </location>
</feature>
<gene>
    <name evidence="2" type="ORF">FIBRA_08228</name>
</gene>
<keyword evidence="3" id="KW-1185">Reference proteome</keyword>
<sequence>MVDVLDYPATWASLPAAYSRYKDSQRDWDVGPGGVKIHKGGMSIDEMLRRQAGNIPPQLDRVSDHSEHSVSSLHLLGRPPFSGPSHGKRSGHARPEHDYEGFGGSGHKYGDDDGHFEHHLRALFARALLDALD</sequence>
<organism evidence="2 3">
    <name type="scientific">Fibroporia radiculosa</name>
    <dbReference type="NCBI Taxonomy" id="599839"/>
    <lineage>
        <taxon>Eukaryota</taxon>
        <taxon>Fungi</taxon>
        <taxon>Dikarya</taxon>
        <taxon>Basidiomycota</taxon>
        <taxon>Agaricomycotina</taxon>
        <taxon>Agaricomycetes</taxon>
        <taxon>Polyporales</taxon>
        <taxon>Fibroporiaceae</taxon>
        <taxon>Fibroporia</taxon>
    </lineage>
</organism>
<dbReference type="RefSeq" id="XP_012185270.1">
    <property type="nucleotide sequence ID" value="XM_012329880.1"/>
</dbReference>
<accession>J4I2E3</accession>
<protein>
    <submittedName>
        <fullName evidence="2">Uncharacterized protein</fullName>
    </submittedName>
</protein>
<dbReference type="EMBL" id="HE797219">
    <property type="protein sequence ID" value="CCM05987.1"/>
    <property type="molecule type" value="Genomic_DNA"/>
</dbReference>
<proteinExistence type="predicted"/>
<evidence type="ECO:0000256" key="1">
    <source>
        <dbReference type="SAM" id="MobiDB-lite"/>
    </source>
</evidence>